<evidence type="ECO:0000313" key="4">
    <source>
        <dbReference type="EMBL" id="HGU33393.1"/>
    </source>
</evidence>
<evidence type="ECO:0000259" key="3">
    <source>
        <dbReference type="Pfam" id="PF07992"/>
    </source>
</evidence>
<feature type="domain" description="FAD/NAD(P)-binding" evidence="3">
    <location>
        <begin position="5"/>
        <end position="320"/>
    </location>
</feature>
<protein>
    <submittedName>
        <fullName evidence="4">FAD-dependent oxidoreductase</fullName>
    </submittedName>
</protein>
<dbReference type="EMBL" id="DSUH01000255">
    <property type="protein sequence ID" value="HGU33393.1"/>
    <property type="molecule type" value="Genomic_DNA"/>
</dbReference>
<dbReference type="SUPFAM" id="SSF51905">
    <property type="entry name" value="FAD/NAD(P)-binding domain"/>
    <property type="match status" value="1"/>
</dbReference>
<dbReference type="PANTHER" id="PTHR42949">
    <property type="entry name" value="ANAEROBIC GLYCEROL-3-PHOSPHATE DEHYDROGENASE SUBUNIT B"/>
    <property type="match status" value="1"/>
</dbReference>
<dbReference type="PANTHER" id="PTHR42949:SF3">
    <property type="entry name" value="ANAEROBIC GLYCEROL-3-PHOSPHATE DEHYDROGENASE SUBUNIT B"/>
    <property type="match status" value="1"/>
</dbReference>
<dbReference type="AlphaFoldDB" id="A0A7C4VR15"/>
<evidence type="ECO:0000259" key="2">
    <source>
        <dbReference type="Pfam" id="PF04324"/>
    </source>
</evidence>
<dbReference type="InterPro" id="IPR017224">
    <property type="entry name" value="Opine_Oxase_asu/HCN_bsu"/>
</dbReference>
<dbReference type="PRINTS" id="PR00368">
    <property type="entry name" value="FADPNR"/>
</dbReference>
<dbReference type="InterPro" id="IPR007419">
    <property type="entry name" value="BFD-like_2Fe2S-bd_dom"/>
</dbReference>
<dbReference type="InterPro" id="IPR051691">
    <property type="entry name" value="Metab_Enz_Cyan_OpOx_G3PDH"/>
</dbReference>
<gene>
    <name evidence="4" type="ORF">ENS29_11120</name>
</gene>
<proteinExistence type="predicted"/>
<feature type="domain" description="BFD-like [2Fe-2S]-binding" evidence="2">
    <location>
        <begin position="391"/>
        <end position="442"/>
    </location>
</feature>
<reference evidence="4" key="1">
    <citation type="journal article" date="2020" name="mSystems">
        <title>Genome- and Community-Level Interaction Insights into Carbon Utilization and Element Cycling Functions of Hydrothermarchaeota in Hydrothermal Sediment.</title>
        <authorList>
            <person name="Zhou Z."/>
            <person name="Liu Y."/>
            <person name="Xu W."/>
            <person name="Pan J."/>
            <person name="Luo Z.H."/>
            <person name="Li M."/>
        </authorList>
    </citation>
    <scope>NUCLEOTIDE SEQUENCE [LARGE SCALE GENOMIC DNA]</scope>
    <source>
        <strain evidence="4">SpSt-477</strain>
    </source>
</reference>
<sequence length="484" mass="53042">MNSVDVAVIGAGPAGMAAAIEAAARGLRVAVIDEQLRIGGKIGISVSAAAGFSEMAPVRVERMMDRFRKGLQADGDRITCLFGTQVWHVDKDHRLYLSTLKDSGAQDKVPSSLQARAVILAQGAIERHIPFPGWTVPGVMAVGGLGLFLKQGIVPRKRIWIAGSGPLQLALLRDLCAVGHPPAGVVLPFSRSEMIYFGMRSLPWMGTERMRLLVALAADRMRWKIPVYFRTVVHAAHGSDQLSAIDLRSIDSRWRLLPTSDAAISADILAVGYGIVPSCELSRRCGCLHVWDEHADCWKPLRDRWLETSVPGIWSVGDGAVVLGYDASWLEGRVAGIAASAFLGKILSAEADRSIAVLGRRLVPFRRMGRWIETVSKPRPGIWERIPDDTIVCRCETVRAGDIRAAVAKGASDIGEIKRRTRLGMGQCQDRICSQCVQELIARYRKAPIARDAFFPRIPARPVPFEDMARIEITEDNPNRFSEG</sequence>
<dbReference type="PIRSF" id="PIRSF037495">
    <property type="entry name" value="Opine_OX_OoxA/HcnB"/>
    <property type="match status" value="1"/>
</dbReference>
<comment type="caution">
    <text evidence="4">The sequence shown here is derived from an EMBL/GenBank/DDBJ whole genome shotgun (WGS) entry which is preliminary data.</text>
</comment>
<dbReference type="InterPro" id="IPR041854">
    <property type="entry name" value="BFD-like_2Fe2S-bd_dom_sf"/>
</dbReference>
<accession>A0A7C4VR15</accession>
<dbReference type="InterPro" id="IPR036188">
    <property type="entry name" value="FAD/NAD-bd_sf"/>
</dbReference>
<dbReference type="InterPro" id="IPR023753">
    <property type="entry name" value="FAD/NAD-binding_dom"/>
</dbReference>
<organism evidence="4">
    <name type="scientific">Desulfatirhabdium butyrativorans</name>
    <dbReference type="NCBI Taxonomy" id="340467"/>
    <lineage>
        <taxon>Bacteria</taxon>
        <taxon>Pseudomonadati</taxon>
        <taxon>Thermodesulfobacteriota</taxon>
        <taxon>Desulfobacteria</taxon>
        <taxon>Desulfobacterales</taxon>
        <taxon>Desulfatirhabdiaceae</taxon>
        <taxon>Desulfatirhabdium</taxon>
    </lineage>
</organism>
<dbReference type="Pfam" id="PF04324">
    <property type="entry name" value="Fer2_BFD"/>
    <property type="match status" value="1"/>
</dbReference>
<keyword evidence="1" id="KW-0560">Oxidoreductase</keyword>
<name>A0A7C4VR15_9BACT</name>
<dbReference type="CDD" id="cd19946">
    <property type="entry name" value="GlpA-like_Fer2_BFD-like"/>
    <property type="match status" value="1"/>
</dbReference>
<dbReference type="GO" id="GO:0016491">
    <property type="term" value="F:oxidoreductase activity"/>
    <property type="evidence" value="ECO:0007669"/>
    <property type="project" value="UniProtKB-KW"/>
</dbReference>
<dbReference type="Gene3D" id="1.10.10.1100">
    <property type="entry name" value="BFD-like [2Fe-2S]-binding domain"/>
    <property type="match status" value="1"/>
</dbReference>
<evidence type="ECO:0000256" key="1">
    <source>
        <dbReference type="ARBA" id="ARBA00023002"/>
    </source>
</evidence>
<dbReference type="Gene3D" id="3.50.50.60">
    <property type="entry name" value="FAD/NAD(P)-binding domain"/>
    <property type="match status" value="2"/>
</dbReference>
<dbReference type="PRINTS" id="PR00469">
    <property type="entry name" value="PNDRDTASEII"/>
</dbReference>
<dbReference type="Pfam" id="PF07992">
    <property type="entry name" value="Pyr_redox_2"/>
    <property type="match status" value="1"/>
</dbReference>